<keyword evidence="2" id="KW-1133">Transmembrane helix</keyword>
<keyword evidence="2" id="KW-0812">Transmembrane</keyword>
<evidence type="ECO:0000256" key="2">
    <source>
        <dbReference type="SAM" id="Phobius"/>
    </source>
</evidence>
<organism evidence="4 5">
    <name type="scientific">Polyangium mundeleinium</name>
    <dbReference type="NCBI Taxonomy" id="2995306"/>
    <lineage>
        <taxon>Bacteria</taxon>
        <taxon>Pseudomonadati</taxon>
        <taxon>Myxococcota</taxon>
        <taxon>Polyangia</taxon>
        <taxon>Polyangiales</taxon>
        <taxon>Polyangiaceae</taxon>
        <taxon>Polyangium</taxon>
    </lineage>
</organism>
<feature type="region of interest" description="Disordered" evidence="1">
    <location>
        <begin position="28"/>
        <end position="128"/>
    </location>
</feature>
<feature type="chain" id="PRO_5047530803" evidence="3">
    <location>
        <begin position="34"/>
        <end position="273"/>
    </location>
</feature>
<keyword evidence="5" id="KW-1185">Reference proteome</keyword>
<feature type="compositionally biased region" description="Pro residues" evidence="1">
    <location>
        <begin position="35"/>
        <end position="59"/>
    </location>
</feature>
<feature type="signal peptide" evidence="3">
    <location>
        <begin position="1"/>
        <end position="33"/>
    </location>
</feature>
<evidence type="ECO:0000256" key="3">
    <source>
        <dbReference type="SAM" id="SignalP"/>
    </source>
</evidence>
<feature type="compositionally biased region" description="Pro residues" evidence="1">
    <location>
        <begin position="67"/>
        <end position="80"/>
    </location>
</feature>
<dbReference type="EMBL" id="JAQNDO010000001">
    <property type="protein sequence ID" value="MDC0747637.1"/>
    <property type="molecule type" value="Genomic_DNA"/>
</dbReference>
<accession>A0ABT5F2C6</accession>
<feature type="transmembrane region" description="Helical" evidence="2">
    <location>
        <begin position="160"/>
        <end position="179"/>
    </location>
</feature>
<dbReference type="RefSeq" id="WP_271926186.1">
    <property type="nucleotide sequence ID" value="NZ_JAQNDO010000001.1"/>
</dbReference>
<feature type="compositionally biased region" description="Pro residues" evidence="1">
    <location>
        <begin position="87"/>
        <end position="120"/>
    </location>
</feature>
<sequence>MRKAKANRTKGAPRAFAAALLVAVGVSSQLASAQAPPPPPPPSASPDTSAPPPPPPPGYEPAAPQVAPLPPPGYAPPPGYPQGYPQGYPPPGYAPPPGYPQGYPPPGYAPPGYGQPPPGYGPNSYGYGPPGSALPATLPYEEGDPIPPGYRVDSRIRKGLVVGGAVTFGVPWFFSAMIASIGDSLSRSSDLWPLYIPALGPFIAMGTLETEGPGTFWLAVDGLAQSGGIAMLIAGIVAQEKRLVRSTENDTSMTVMPLRFGPHGAGLGLVGTM</sequence>
<proteinExistence type="predicted"/>
<keyword evidence="2" id="KW-0472">Membrane</keyword>
<evidence type="ECO:0000313" key="5">
    <source>
        <dbReference type="Proteomes" id="UP001221411"/>
    </source>
</evidence>
<name>A0ABT5F2C6_9BACT</name>
<evidence type="ECO:0000256" key="1">
    <source>
        <dbReference type="SAM" id="MobiDB-lite"/>
    </source>
</evidence>
<dbReference type="Proteomes" id="UP001221411">
    <property type="component" value="Unassembled WGS sequence"/>
</dbReference>
<gene>
    <name evidence="4" type="ORF">POL67_40265</name>
</gene>
<evidence type="ECO:0000313" key="4">
    <source>
        <dbReference type="EMBL" id="MDC0747637.1"/>
    </source>
</evidence>
<feature type="transmembrane region" description="Helical" evidence="2">
    <location>
        <begin position="214"/>
        <end position="238"/>
    </location>
</feature>
<keyword evidence="3" id="KW-0732">Signal</keyword>
<protein>
    <submittedName>
        <fullName evidence="4">Uncharacterized protein</fullName>
    </submittedName>
</protein>
<comment type="caution">
    <text evidence="4">The sequence shown here is derived from an EMBL/GenBank/DDBJ whole genome shotgun (WGS) entry which is preliminary data.</text>
</comment>
<reference evidence="4 5" key="1">
    <citation type="submission" date="2022-11" db="EMBL/GenBank/DDBJ databases">
        <title>Minimal conservation of predation-associated metabolite biosynthetic gene clusters underscores biosynthetic potential of Myxococcota including descriptions for ten novel species: Archangium lansinium sp. nov., Myxococcus landrumus sp. nov., Nannocystis bai.</title>
        <authorList>
            <person name="Ahearne A."/>
            <person name="Stevens C."/>
            <person name="Dowd S."/>
        </authorList>
    </citation>
    <scope>NUCLEOTIDE SEQUENCE [LARGE SCALE GENOMIC DNA]</scope>
    <source>
        <strain evidence="4 5">RJM3</strain>
    </source>
</reference>